<reference evidence="20 21" key="1">
    <citation type="submission" date="2019-10" db="EMBL/GenBank/DDBJ databases">
        <title>Description of Paenibacillus terricola sp. nov.</title>
        <authorList>
            <person name="Carlier A."/>
            <person name="Qi S."/>
        </authorList>
    </citation>
    <scope>NUCLEOTIDE SEQUENCE [LARGE SCALE GENOMIC DNA]</scope>
    <source>
        <strain evidence="20 21">LMG 31459</strain>
    </source>
</reference>
<comment type="caution">
    <text evidence="20">The sequence shown here is derived from an EMBL/GenBank/DDBJ whole genome shotgun (WGS) entry which is preliminary data.</text>
</comment>
<evidence type="ECO:0000256" key="8">
    <source>
        <dbReference type="ARBA" id="ARBA00022741"/>
    </source>
</evidence>
<dbReference type="Proteomes" id="UP000596857">
    <property type="component" value="Unassembled WGS sequence"/>
</dbReference>
<dbReference type="InterPro" id="IPR005467">
    <property type="entry name" value="His_kinase_dom"/>
</dbReference>
<dbReference type="PRINTS" id="PR00344">
    <property type="entry name" value="BCTRLSENSOR"/>
</dbReference>
<dbReference type="PANTHER" id="PTHR45528:SF11">
    <property type="entry name" value="HISTIDINE KINASE"/>
    <property type="match status" value="1"/>
</dbReference>
<keyword evidence="8" id="KW-0547">Nucleotide-binding</keyword>
<dbReference type="Pfam" id="PF00512">
    <property type="entry name" value="HisKA"/>
    <property type="match status" value="1"/>
</dbReference>
<dbReference type="EC" id="2.7.13.3" evidence="3"/>
<gene>
    <name evidence="20" type="ORF">GC101_20080</name>
</gene>
<comment type="function">
    <text evidence="15">Member of the two-component regulatory system HssS/HssR involved in intracellular heme homeostasis and tempering of staphylococcal virulence. HssS functions as a heme sensor histidine kinase which is autophosphorylated at a histidine residue and transfers its phosphate group to an aspartate residue of HssR. HssR/HssS activates the expression of hrtAB, an efflux pump, in response to extracellular heme, hemin, hemoglobin or blood.</text>
</comment>
<evidence type="ECO:0000256" key="15">
    <source>
        <dbReference type="ARBA" id="ARBA00037219"/>
    </source>
</evidence>
<keyword evidence="13" id="KW-0843">Virulence</keyword>
<keyword evidence="21" id="KW-1185">Reference proteome</keyword>
<feature type="domain" description="HAMP" evidence="19">
    <location>
        <begin position="174"/>
        <end position="226"/>
    </location>
</feature>
<evidence type="ECO:0000256" key="6">
    <source>
        <dbReference type="ARBA" id="ARBA00022679"/>
    </source>
</evidence>
<feature type="transmembrane region" description="Helical" evidence="17">
    <location>
        <begin position="153"/>
        <end position="177"/>
    </location>
</feature>
<dbReference type="SMART" id="SM00387">
    <property type="entry name" value="HATPase_c"/>
    <property type="match status" value="1"/>
</dbReference>
<feature type="domain" description="Histidine kinase" evidence="18">
    <location>
        <begin position="234"/>
        <end position="451"/>
    </location>
</feature>
<accession>A0ABX1YJE2</accession>
<evidence type="ECO:0000256" key="16">
    <source>
        <dbReference type="ARBA" id="ARBA00040841"/>
    </source>
</evidence>
<dbReference type="RefSeq" id="WP_171718660.1">
    <property type="nucleotide sequence ID" value="NZ_WHOB01000059.1"/>
</dbReference>
<dbReference type="InterPro" id="IPR003660">
    <property type="entry name" value="HAMP_dom"/>
</dbReference>
<dbReference type="PROSITE" id="PS50109">
    <property type="entry name" value="HIS_KIN"/>
    <property type="match status" value="1"/>
</dbReference>
<evidence type="ECO:0000256" key="4">
    <source>
        <dbReference type="ARBA" id="ARBA00022475"/>
    </source>
</evidence>
<evidence type="ECO:0000256" key="9">
    <source>
        <dbReference type="ARBA" id="ARBA00022777"/>
    </source>
</evidence>
<keyword evidence="11 17" id="KW-1133">Transmembrane helix</keyword>
<dbReference type="SMART" id="SM00304">
    <property type="entry name" value="HAMP"/>
    <property type="match status" value="1"/>
</dbReference>
<dbReference type="SUPFAM" id="SSF47384">
    <property type="entry name" value="Homodimeric domain of signal transducing histidine kinase"/>
    <property type="match status" value="1"/>
</dbReference>
<dbReference type="Pfam" id="PF00672">
    <property type="entry name" value="HAMP"/>
    <property type="match status" value="1"/>
</dbReference>
<evidence type="ECO:0000256" key="10">
    <source>
        <dbReference type="ARBA" id="ARBA00022840"/>
    </source>
</evidence>
<dbReference type="Gene3D" id="3.30.565.10">
    <property type="entry name" value="Histidine kinase-like ATPase, C-terminal domain"/>
    <property type="match status" value="1"/>
</dbReference>
<keyword evidence="7 17" id="KW-0812">Transmembrane</keyword>
<comment type="catalytic activity">
    <reaction evidence="1">
        <text>ATP + protein L-histidine = ADP + protein N-phospho-L-histidine.</text>
        <dbReference type="EC" id="2.7.13.3"/>
    </reaction>
</comment>
<evidence type="ECO:0000256" key="13">
    <source>
        <dbReference type="ARBA" id="ARBA00023026"/>
    </source>
</evidence>
<evidence type="ECO:0000313" key="21">
    <source>
        <dbReference type="Proteomes" id="UP000596857"/>
    </source>
</evidence>
<dbReference type="CDD" id="cd00075">
    <property type="entry name" value="HATPase"/>
    <property type="match status" value="1"/>
</dbReference>
<dbReference type="PANTHER" id="PTHR45528">
    <property type="entry name" value="SENSOR HISTIDINE KINASE CPXA"/>
    <property type="match status" value="1"/>
</dbReference>
<evidence type="ECO:0000313" key="20">
    <source>
        <dbReference type="EMBL" id="NOU81165.1"/>
    </source>
</evidence>
<keyword evidence="9" id="KW-0418">Kinase</keyword>
<evidence type="ECO:0000256" key="7">
    <source>
        <dbReference type="ARBA" id="ARBA00022692"/>
    </source>
</evidence>
<evidence type="ECO:0000256" key="14">
    <source>
        <dbReference type="ARBA" id="ARBA00023136"/>
    </source>
</evidence>
<dbReference type="InterPro" id="IPR050398">
    <property type="entry name" value="HssS/ArlS-like"/>
</dbReference>
<keyword evidence="4" id="KW-1003">Cell membrane</keyword>
<evidence type="ECO:0000256" key="2">
    <source>
        <dbReference type="ARBA" id="ARBA00004651"/>
    </source>
</evidence>
<evidence type="ECO:0000256" key="5">
    <source>
        <dbReference type="ARBA" id="ARBA00022553"/>
    </source>
</evidence>
<feature type="transmembrane region" description="Helical" evidence="17">
    <location>
        <begin position="6"/>
        <end position="32"/>
    </location>
</feature>
<dbReference type="InterPro" id="IPR003661">
    <property type="entry name" value="HisK_dim/P_dom"/>
</dbReference>
<evidence type="ECO:0000259" key="19">
    <source>
        <dbReference type="PROSITE" id="PS50885"/>
    </source>
</evidence>
<dbReference type="Gene3D" id="6.10.340.10">
    <property type="match status" value="1"/>
</dbReference>
<evidence type="ECO:0000256" key="1">
    <source>
        <dbReference type="ARBA" id="ARBA00000085"/>
    </source>
</evidence>
<dbReference type="InterPro" id="IPR036097">
    <property type="entry name" value="HisK_dim/P_sf"/>
</dbReference>
<protein>
    <recommendedName>
        <fullName evidence="16">Heme sensor protein HssS</fullName>
        <ecNumber evidence="3">2.7.13.3</ecNumber>
    </recommendedName>
</protein>
<keyword evidence="10" id="KW-0067">ATP-binding</keyword>
<proteinExistence type="predicted"/>
<evidence type="ECO:0000259" key="18">
    <source>
        <dbReference type="PROSITE" id="PS50109"/>
    </source>
</evidence>
<dbReference type="SMART" id="SM00388">
    <property type="entry name" value="HisKA"/>
    <property type="match status" value="1"/>
</dbReference>
<keyword evidence="12" id="KW-0902">Two-component regulatory system</keyword>
<name>A0ABX1YJE2_9BACL</name>
<dbReference type="CDD" id="cd00082">
    <property type="entry name" value="HisKA"/>
    <property type="match status" value="1"/>
</dbReference>
<dbReference type="SUPFAM" id="SSF158472">
    <property type="entry name" value="HAMP domain-like"/>
    <property type="match status" value="1"/>
</dbReference>
<dbReference type="InterPro" id="IPR004358">
    <property type="entry name" value="Sig_transdc_His_kin-like_C"/>
</dbReference>
<keyword evidence="6" id="KW-0808">Transferase</keyword>
<dbReference type="Gene3D" id="1.10.287.130">
    <property type="match status" value="1"/>
</dbReference>
<dbReference type="Pfam" id="PF02518">
    <property type="entry name" value="HATPase_c"/>
    <property type="match status" value="1"/>
</dbReference>
<keyword evidence="14 17" id="KW-0472">Membrane</keyword>
<evidence type="ECO:0000256" key="11">
    <source>
        <dbReference type="ARBA" id="ARBA00022989"/>
    </source>
</evidence>
<dbReference type="PROSITE" id="PS50885">
    <property type="entry name" value="HAMP"/>
    <property type="match status" value="1"/>
</dbReference>
<evidence type="ECO:0000256" key="3">
    <source>
        <dbReference type="ARBA" id="ARBA00012438"/>
    </source>
</evidence>
<dbReference type="SUPFAM" id="SSF55874">
    <property type="entry name" value="ATPase domain of HSP90 chaperone/DNA topoisomerase II/histidine kinase"/>
    <property type="match status" value="1"/>
</dbReference>
<sequence>MIKTLYVRVILTFLSIIIFSLICSFFIGLYVFQQQISYKGQSEMLAVGQEIIHRYDDAKPTDTDEFLNSMVKISAHPINLYDPSGEHTFYGLIDSPAVPITPEAVRQVLQGKVYRSSKEDKDTFIGMPFMLKGEWHAMFLQYSAGNEAIVNRMVLFVLLLVLVLGSVCIVVAARYLVEPIKALTNATKRLAKGDFEVELKRNRVDEIGELTQSYVEMAGELKQLEQMRQDFVSSVSHEIQTPLTSISGFAKALQNNDLIAEEERKDYLDIIIAESGRLSRLSDNLLKLASLDSEHHPFITGSFRLDEQIRTIVVTCEPQWSARSIVIDLELPEAVHIIGDEDQLKQVWMNLLSNSIKFTPEGGKIRISLDSSAAEVSVTISDNGIGISPEEAGAIFQRFYKADKSRSGNNNGNGLGLAIVKKIVSLHQGSIEVDGAPGVGTTMIVRLPVRQT</sequence>
<keyword evidence="5" id="KW-0597">Phosphoprotein</keyword>
<dbReference type="InterPro" id="IPR003594">
    <property type="entry name" value="HATPase_dom"/>
</dbReference>
<evidence type="ECO:0000256" key="12">
    <source>
        <dbReference type="ARBA" id="ARBA00023012"/>
    </source>
</evidence>
<evidence type="ECO:0000256" key="17">
    <source>
        <dbReference type="SAM" id="Phobius"/>
    </source>
</evidence>
<comment type="subcellular location">
    <subcellularLocation>
        <location evidence="2">Cell membrane</location>
        <topology evidence="2">Multi-pass membrane protein</topology>
    </subcellularLocation>
</comment>
<dbReference type="EMBL" id="WHOB01000059">
    <property type="protein sequence ID" value="NOU81165.1"/>
    <property type="molecule type" value="Genomic_DNA"/>
</dbReference>
<organism evidence="20 21">
    <name type="scientific">Paenibacillus phytohabitans</name>
    <dbReference type="NCBI Taxonomy" id="2654978"/>
    <lineage>
        <taxon>Bacteria</taxon>
        <taxon>Bacillati</taxon>
        <taxon>Bacillota</taxon>
        <taxon>Bacilli</taxon>
        <taxon>Bacillales</taxon>
        <taxon>Paenibacillaceae</taxon>
        <taxon>Paenibacillus</taxon>
    </lineage>
</organism>
<dbReference type="CDD" id="cd06225">
    <property type="entry name" value="HAMP"/>
    <property type="match status" value="1"/>
</dbReference>
<dbReference type="InterPro" id="IPR036890">
    <property type="entry name" value="HATPase_C_sf"/>
</dbReference>